<feature type="transmembrane region" description="Helical" evidence="9">
    <location>
        <begin position="470"/>
        <end position="489"/>
    </location>
</feature>
<keyword evidence="6 9" id="KW-1133">Transmembrane helix</keyword>
<comment type="similarity">
    <text evidence="2">Belongs to the CorA metal ion transporter (MIT) (TC 1.A.35) family.</text>
</comment>
<keyword evidence="7 9" id="KW-0472">Membrane</keyword>
<keyword evidence="4" id="KW-1003">Cell membrane</keyword>
<dbReference type="InterPro" id="IPR045861">
    <property type="entry name" value="CorA_cytoplasmic_dom"/>
</dbReference>
<reference evidence="10" key="1">
    <citation type="submission" date="2023-03" db="EMBL/GenBank/DDBJ databases">
        <title>Massive genome expansion in bonnet fungi (Mycena s.s.) driven by repeated elements and novel gene families across ecological guilds.</title>
        <authorList>
            <consortium name="Lawrence Berkeley National Laboratory"/>
            <person name="Harder C.B."/>
            <person name="Miyauchi S."/>
            <person name="Viragh M."/>
            <person name="Kuo A."/>
            <person name="Thoen E."/>
            <person name="Andreopoulos B."/>
            <person name="Lu D."/>
            <person name="Skrede I."/>
            <person name="Drula E."/>
            <person name="Henrissat B."/>
            <person name="Morin E."/>
            <person name="Kohler A."/>
            <person name="Barry K."/>
            <person name="LaButti K."/>
            <person name="Morin E."/>
            <person name="Salamov A."/>
            <person name="Lipzen A."/>
            <person name="Mereny Z."/>
            <person name="Hegedus B."/>
            <person name="Baldrian P."/>
            <person name="Stursova M."/>
            <person name="Weitz H."/>
            <person name="Taylor A."/>
            <person name="Grigoriev I.V."/>
            <person name="Nagy L.G."/>
            <person name="Martin F."/>
            <person name="Kauserud H."/>
        </authorList>
    </citation>
    <scope>NUCLEOTIDE SEQUENCE</scope>
    <source>
        <strain evidence="10">CBHHK182m</strain>
    </source>
</reference>
<dbReference type="Proteomes" id="UP001215598">
    <property type="component" value="Unassembled WGS sequence"/>
</dbReference>
<sequence>MSSGSESETRTRQDGETPASPVYGNGAQTSLKSRSKRSLHVKHTDPSERRPIDKFRSTVNKIIAMKRSTTILTSIGAGAEPGIDPRRASMEVQYRAVQKDCLIEVVDYSAVSSSFVNMRNAEFVNWCGSPKSKRKDWVKVRWINITGISWDVIKALSFMHELHPLALEDVFHTRPENLSKADYFLHHLFLRVLVHDVDEDGSSSPPTYLAEELDPSTTKDVLHQRKIDEAKLDALKQGTLKVSVSPMFVFLFRDGTVITITSHAPPDLMLPITERLRRADTILRSSADPSMLLQSFLGLVVDKAVQVIDAYHDQISKIEHQILLKPKPTTVRKLHIVSGDLVLHKRTLEPIKTLVYGLRRYDVDRCAALIDDSDPAMKGVPVVGFMSHKSKIYLADVYDHTEYILSTLDMIAGIGESLTDYSFNMASYSMNDTMRVLTMITIICLPLTFVSGYFGMNFEVENWETEWSDVLFWIIALPCIAVISPLFIIPDIKKMWHYIQTRKLLKGFK</sequence>
<evidence type="ECO:0000313" key="11">
    <source>
        <dbReference type="Proteomes" id="UP001215598"/>
    </source>
</evidence>
<dbReference type="PANTHER" id="PTHR46494:SF1">
    <property type="entry name" value="CORA FAMILY METAL ION TRANSPORTER (EUROFUNG)"/>
    <property type="match status" value="1"/>
</dbReference>
<dbReference type="AlphaFoldDB" id="A0AAD7J5G4"/>
<feature type="region of interest" description="Disordered" evidence="8">
    <location>
        <begin position="1"/>
        <end position="53"/>
    </location>
</feature>
<comment type="caution">
    <text evidence="10">The sequence shown here is derived from an EMBL/GenBank/DDBJ whole genome shotgun (WGS) entry which is preliminary data.</text>
</comment>
<dbReference type="GO" id="GO:0000287">
    <property type="term" value="F:magnesium ion binding"/>
    <property type="evidence" value="ECO:0007669"/>
    <property type="project" value="TreeGrafter"/>
</dbReference>
<evidence type="ECO:0000256" key="7">
    <source>
        <dbReference type="ARBA" id="ARBA00023136"/>
    </source>
</evidence>
<evidence type="ECO:0000256" key="9">
    <source>
        <dbReference type="SAM" id="Phobius"/>
    </source>
</evidence>
<evidence type="ECO:0000313" key="10">
    <source>
        <dbReference type="EMBL" id="KAJ7757577.1"/>
    </source>
</evidence>
<evidence type="ECO:0000256" key="6">
    <source>
        <dbReference type="ARBA" id="ARBA00022989"/>
    </source>
</evidence>
<dbReference type="PANTHER" id="PTHR46494">
    <property type="entry name" value="CORA FAMILY METAL ION TRANSPORTER (EUROFUNG)"/>
    <property type="match status" value="1"/>
</dbReference>
<dbReference type="SUPFAM" id="SSF143865">
    <property type="entry name" value="CorA soluble domain-like"/>
    <property type="match status" value="1"/>
</dbReference>
<dbReference type="GO" id="GO:0050897">
    <property type="term" value="F:cobalt ion binding"/>
    <property type="evidence" value="ECO:0007669"/>
    <property type="project" value="TreeGrafter"/>
</dbReference>
<dbReference type="GO" id="GO:0015087">
    <property type="term" value="F:cobalt ion transmembrane transporter activity"/>
    <property type="evidence" value="ECO:0007669"/>
    <property type="project" value="TreeGrafter"/>
</dbReference>
<evidence type="ECO:0000256" key="2">
    <source>
        <dbReference type="ARBA" id="ARBA00009765"/>
    </source>
</evidence>
<evidence type="ECO:0000256" key="1">
    <source>
        <dbReference type="ARBA" id="ARBA00004651"/>
    </source>
</evidence>
<dbReference type="SUPFAM" id="SSF144083">
    <property type="entry name" value="Magnesium transport protein CorA, transmembrane region"/>
    <property type="match status" value="1"/>
</dbReference>
<name>A0AAD7J5G4_9AGAR</name>
<evidence type="ECO:0000256" key="3">
    <source>
        <dbReference type="ARBA" id="ARBA00022448"/>
    </source>
</evidence>
<feature type="transmembrane region" description="Helical" evidence="9">
    <location>
        <begin position="436"/>
        <end position="458"/>
    </location>
</feature>
<dbReference type="Pfam" id="PF01544">
    <property type="entry name" value="CorA"/>
    <property type="match status" value="1"/>
</dbReference>
<dbReference type="GO" id="GO:0015095">
    <property type="term" value="F:magnesium ion transmembrane transporter activity"/>
    <property type="evidence" value="ECO:0007669"/>
    <property type="project" value="TreeGrafter"/>
</dbReference>
<dbReference type="Gene3D" id="3.30.460.20">
    <property type="entry name" value="CorA soluble domain-like"/>
    <property type="match status" value="1"/>
</dbReference>
<keyword evidence="11" id="KW-1185">Reference proteome</keyword>
<dbReference type="InterPro" id="IPR002523">
    <property type="entry name" value="MgTranspt_CorA/ZnTranspt_ZntB"/>
</dbReference>
<dbReference type="EMBL" id="JARKIB010000044">
    <property type="protein sequence ID" value="KAJ7757577.1"/>
    <property type="molecule type" value="Genomic_DNA"/>
</dbReference>
<gene>
    <name evidence="10" type="ORF">B0H16DRAFT_1721311</name>
</gene>
<organism evidence="10 11">
    <name type="scientific">Mycena metata</name>
    <dbReference type="NCBI Taxonomy" id="1033252"/>
    <lineage>
        <taxon>Eukaryota</taxon>
        <taxon>Fungi</taxon>
        <taxon>Dikarya</taxon>
        <taxon>Basidiomycota</taxon>
        <taxon>Agaricomycotina</taxon>
        <taxon>Agaricomycetes</taxon>
        <taxon>Agaricomycetidae</taxon>
        <taxon>Agaricales</taxon>
        <taxon>Marasmiineae</taxon>
        <taxon>Mycenaceae</taxon>
        <taxon>Mycena</taxon>
    </lineage>
</organism>
<proteinExistence type="inferred from homology"/>
<accession>A0AAD7J5G4</accession>
<dbReference type="GO" id="GO:0005886">
    <property type="term" value="C:plasma membrane"/>
    <property type="evidence" value="ECO:0007669"/>
    <property type="project" value="UniProtKB-SubCell"/>
</dbReference>
<evidence type="ECO:0000256" key="8">
    <source>
        <dbReference type="SAM" id="MobiDB-lite"/>
    </source>
</evidence>
<evidence type="ECO:0000256" key="5">
    <source>
        <dbReference type="ARBA" id="ARBA00022692"/>
    </source>
</evidence>
<feature type="compositionally biased region" description="Basic and acidic residues" evidence="8">
    <location>
        <begin position="42"/>
        <end position="53"/>
    </location>
</feature>
<comment type="subcellular location">
    <subcellularLocation>
        <location evidence="1">Cell membrane</location>
        <topology evidence="1">Multi-pass membrane protein</topology>
    </subcellularLocation>
</comment>
<keyword evidence="3" id="KW-0813">Transport</keyword>
<dbReference type="InterPro" id="IPR045863">
    <property type="entry name" value="CorA_TM1_TM2"/>
</dbReference>
<dbReference type="Gene3D" id="1.20.58.340">
    <property type="entry name" value="Magnesium transport protein CorA, transmembrane region"/>
    <property type="match status" value="2"/>
</dbReference>
<keyword evidence="5 9" id="KW-0812">Transmembrane</keyword>
<protein>
    <submittedName>
        <fullName evidence="10">Uncharacterized protein</fullName>
    </submittedName>
</protein>
<evidence type="ECO:0000256" key="4">
    <source>
        <dbReference type="ARBA" id="ARBA00022475"/>
    </source>
</evidence>